<evidence type="ECO:0000313" key="2">
    <source>
        <dbReference type="EMBL" id="EEW26784.1"/>
    </source>
</evidence>
<dbReference type="EMBL" id="ACYY01000001">
    <property type="protein sequence ID" value="EEW26784.1"/>
    <property type="molecule type" value="Genomic_DNA"/>
</dbReference>
<gene>
    <name evidence="2" type="ORF">Rsw2DRAFT_0019</name>
</gene>
<evidence type="ECO:0000256" key="1">
    <source>
        <dbReference type="SAM" id="SignalP"/>
    </source>
</evidence>
<dbReference type="AlphaFoldDB" id="C8RW41"/>
<comment type="caution">
    <text evidence="2">The sequence shown here is derived from an EMBL/GenBank/DDBJ whole genome shotgun (WGS) entry which is preliminary data.</text>
</comment>
<keyword evidence="3" id="KW-1185">Reference proteome</keyword>
<protein>
    <recommendedName>
        <fullName evidence="4">DUF2059 domain-containing protein</fullName>
    </recommendedName>
</protein>
<name>C8RW41_9RHOB</name>
<dbReference type="Proteomes" id="UP000010121">
    <property type="component" value="Unassembled WGS sequence"/>
</dbReference>
<dbReference type="eggNOG" id="ENOG5033F44">
    <property type="taxonomic scope" value="Bacteria"/>
</dbReference>
<organism evidence="2 3">
    <name type="scientific">Rhodobacter ferrooxidans</name>
    <dbReference type="NCBI Taxonomy" id="371731"/>
    <lineage>
        <taxon>Bacteria</taxon>
        <taxon>Pseudomonadati</taxon>
        <taxon>Pseudomonadota</taxon>
        <taxon>Alphaproteobacteria</taxon>
        <taxon>Rhodobacterales</taxon>
        <taxon>Rhodobacter group</taxon>
        <taxon>Rhodobacter</taxon>
    </lineage>
</organism>
<sequence length="294" mass="31795">MRKSFLMFLFRLVLVVFTTFAALPLAAETPVATQSEAAAVSAEVVRLADTMQISGVLEVMREEGLSYGQTLADEMFAGRGGAEWRATVAQIYDPAVMRREFDRVLATELGGDKAGIAAMQAFFGSVTGQTILTLELEARRAMLDPAAVEDARLAAQDMMAANDARMAALQRFAETNDLIEFNVSGALNANLAFYHGLSEGGAFEGGMTEQDMLADVWSQEADVRGETADWLFPYLALSYRALSDADLAKYQAFAETAAGKKLNAAVFAAFDVVFTRISHDLGWAAAKRILGEDI</sequence>
<reference evidence="2 3" key="1">
    <citation type="submission" date="2009-08" db="EMBL/GenBank/DDBJ databases">
        <title>The draft genome of Rhodobacter sp. SW2.</title>
        <authorList>
            <consortium name="US DOE Joint Genome Institute (JGI-PGF)"/>
            <person name="Lucas S."/>
            <person name="Copeland A."/>
            <person name="Lapidus A."/>
            <person name="Glavina del Rio T."/>
            <person name="Tice H."/>
            <person name="Bruce D."/>
            <person name="Goodwin L."/>
            <person name="Pitluck S."/>
            <person name="Larimer F."/>
            <person name="Land M.L."/>
            <person name="Hauser L."/>
            <person name="Emerson D."/>
        </authorList>
    </citation>
    <scope>NUCLEOTIDE SEQUENCE [LARGE SCALE GENOMIC DNA]</scope>
    <source>
        <strain evidence="2 3">SW2</strain>
    </source>
</reference>
<proteinExistence type="predicted"/>
<evidence type="ECO:0000313" key="3">
    <source>
        <dbReference type="Proteomes" id="UP000010121"/>
    </source>
</evidence>
<dbReference type="STRING" id="371731.Rsw2DRAFT_0019"/>
<feature type="chain" id="PRO_5002989679" description="DUF2059 domain-containing protein" evidence="1">
    <location>
        <begin position="22"/>
        <end position="294"/>
    </location>
</feature>
<feature type="signal peptide" evidence="1">
    <location>
        <begin position="1"/>
        <end position="21"/>
    </location>
</feature>
<accession>C8RW41</accession>
<keyword evidence="1" id="KW-0732">Signal</keyword>
<evidence type="ECO:0008006" key="4">
    <source>
        <dbReference type="Google" id="ProtNLM"/>
    </source>
</evidence>
<dbReference type="RefSeq" id="WP_008026797.1">
    <property type="nucleotide sequence ID" value="NZ_ACYY01000001.1"/>
</dbReference>